<dbReference type="RefSeq" id="WP_073851710.1">
    <property type="nucleotide sequence ID" value="NZ_LVWA01000004.1"/>
</dbReference>
<dbReference type="EMBL" id="LVWA01000004">
    <property type="protein sequence ID" value="OKL41094.1"/>
    <property type="molecule type" value="Genomic_DNA"/>
</dbReference>
<organism evidence="2 3">
    <name type="scientific">Pontibacter flavimaris</name>
    <dbReference type="NCBI Taxonomy" id="1797110"/>
    <lineage>
        <taxon>Bacteria</taxon>
        <taxon>Pseudomonadati</taxon>
        <taxon>Bacteroidota</taxon>
        <taxon>Cytophagia</taxon>
        <taxon>Cytophagales</taxon>
        <taxon>Hymenobacteraceae</taxon>
        <taxon>Pontibacter</taxon>
    </lineage>
</organism>
<keyword evidence="1" id="KW-0812">Transmembrane</keyword>
<name>A0A1Q5PFT9_9BACT</name>
<proteinExistence type="predicted"/>
<sequence>MVLTALRIKPILIFIIVNSLLLLIISNLYDWQGEYFIWGSIGVIIPNLISLALGTMAVNTFKELVNKPLWLVFILVLINEVAFAIYERRIVFFDLIEYKTPKNIIAVDSNYYLIISACGLASAIVTMLYSQKWKKQNT</sequence>
<dbReference type="Proteomes" id="UP000186551">
    <property type="component" value="Unassembled WGS sequence"/>
</dbReference>
<evidence type="ECO:0000256" key="1">
    <source>
        <dbReference type="SAM" id="Phobius"/>
    </source>
</evidence>
<protein>
    <submittedName>
        <fullName evidence="2">Uncharacterized protein</fullName>
    </submittedName>
</protein>
<gene>
    <name evidence="2" type="ORF">A3841_14815</name>
</gene>
<feature type="transmembrane region" description="Helical" evidence="1">
    <location>
        <begin position="35"/>
        <end position="57"/>
    </location>
</feature>
<comment type="caution">
    <text evidence="2">The sequence shown here is derived from an EMBL/GenBank/DDBJ whole genome shotgun (WGS) entry which is preliminary data.</text>
</comment>
<feature type="transmembrane region" description="Helical" evidence="1">
    <location>
        <begin position="12"/>
        <end position="29"/>
    </location>
</feature>
<evidence type="ECO:0000313" key="3">
    <source>
        <dbReference type="Proteomes" id="UP000186551"/>
    </source>
</evidence>
<reference evidence="2 3" key="1">
    <citation type="submission" date="2016-03" db="EMBL/GenBank/DDBJ databases">
        <title>Genome sequence of Pontibacter sp. nov., of the family cytophagaceae, isolated from marine sediment of the Yellow Sea, China.</title>
        <authorList>
            <person name="Zhang G."/>
            <person name="Zhang R."/>
        </authorList>
    </citation>
    <scope>NUCLEOTIDE SEQUENCE [LARGE SCALE GENOMIC DNA]</scope>
    <source>
        <strain evidence="2 3">S10-8</strain>
    </source>
</reference>
<feature type="transmembrane region" description="Helical" evidence="1">
    <location>
        <begin position="69"/>
        <end position="86"/>
    </location>
</feature>
<keyword evidence="1" id="KW-1133">Transmembrane helix</keyword>
<feature type="transmembrane region" description="Helical" evidence="1">
    <location>
        <begin position="111"/>
        <end position="129"/>
    </location>
</feature>
<evidence type="ECO:0000313" key="2">
    <source>
        <dbReference type="EMBL" id="OKL41094.1"/>
    </source>
</evidence>
<dbReference type="AlphaFoldDB" id="A0A1Q5PFT9"/>
<accession>A0A1Q5PFT9</accession>
<keyword evidence="1" id="KW-0472">Membrane</keyword>
<keyword evidence="3" id="KW-1185">Reference proteome</keyword>
<dbReference type="STRING" id="1797110.A3841_14815"/>